<protein>
    <submittedName>
        <fullName evidence="3">Rrf2 family transcriptional regulator</fullName>
    </submittedName>
</protein>
<dbReference type="PANTHER" id="PTHR33221">
    <property type="entry name" value="WINGED HELIX-TURN-HELIX TRANSCRIPTIONAL REGULATOR, RRF2 FAMILY"/>
    <property type="match status" value="1"/>
</dbReference>
<comment type="cofactor">
    <cofactor evidence="2">
        <name>[2Fe-2S] cluster</name>
        <dbReference type="ChEBI" id="CHEBI:190135"/>
    </cofactor>
</comment>
<dbReference type="GeneID" id="61262918"/>
<dbReference type="Pfam" id="PF02082">
    <property type="entry name" value="Rrf2"/>
    <property type="match status" value="1"/>
</dbReference>
<reference evidence="3" key="1">
    <citation type="submission" date="2016-04" db="EMBL/GenBank/DDBJ databases">
        <authorList>
            <person name="Evans L.H."/>
            <person name="Alamgir A."/>
            <person name="Owens N."/>
            <person name="Weber N.D."/>
            <person name="Virtaneva K."/>
            <person name="Barbian K."/>
            <person name="Babar A."/>
            <person name="Rosenke K."/>
        </authorList>
    </citation>
    <scope>NUCLEOTIDE SEQUENCE [LARGE SCALE GENOMIC DNA]</scope>
    <source>
        <strain evidence="3">RUTW2-3</strain>
    </source>
</reference>
<dbReference type="InterPro" id="IPR036390">
    <property type="entry name" value="WH_DNA-bd_sf"/>
</dbReference>
<keyword evidence="1" id="KW-0238">DNA-binding</keyword>
<dbReference type="InterPro" id="IPR036388">
    <property type="entry name" value="WH-like_DNA-bd_sf"/>
</dbReference>
<dbReference type="PROSITE" id="PS51197">
    <property type="entry name" value="HTH_RRF2_2"/>
    <property type="match status" value="1"/>
</dbReference>
<proteinExistence type="predicted"/>
<dbReference type="InterPro" id="IPR030489">
    <property type="entry name" value="TR_Rrf2-type_CS"/>
</dbReference>
<reference evidence="3 5" key="3">
    <citation type="submission" date="2016-06" db="EMBL/GenBank/DDBJ databases">
        <title>Identification of putative biosynthetic pathways for the production of bioactive secondary metabolites by the marine actinomycete Kocuria kristinae RUTW2-3.</title>
        <authorList>
            <person name="Waterworth S.C."/>
            <person name="Walmsley T.A."/>
            <person name="Matongo T."/>
            <person name="Davies-Coleman M.T."/>
            <person name="Dorrington R.A."/>
        </authorList>
    </citation>
    <scope>NUCLEOTIDE SEQUENCE [LARGE SCALE GENOMIC DNA]</scope>
    <source>
        <strain evidence="5">RuSp02-3</strain>
        <strain evidence="3">RUTW2-3</strain>
    </source>
</reference>
<dbReference type="PANTHER" id="PTHR33221:SF4">
    <property type="entry name" value="HTH-TYPE TRANSCRIPTIONAL REPRESSOR NSRR"/>
    <property type="match status" value="1"/>
</dbReference>
<keyword evidence="5" id="KW-1185">Reference proteome</keyword>
<dbReference type="InterPro" id="IPR000944">
    <property type="entry name" value="Tscrpt_reg_Rrf2"/>
</dbReference>
<evidence type="ECO:0000313" key="4">
    <source>
        <dbReference type="EMBL" id="QPT52878.1"/>
    </source>
</evidence>
<dbReference type="SUPFAM" id="SSF46785">
    <property type="entry name" value="Winged helix' DNA-binding domain"/>
    <property type="match status" value="1"/>
</dbReference>
<sequence>MKLTAFSDVGLRVMMLLSGVPEGSKLTTHELADGVATPYNHVAKAVARLSGLGLVQATRGRFGGVRITEPGRRESVGHLLRELEGDQPMVECEAPDGECPLNHLCSLRGVLNRAREAFYAELDAVIISELPHSRQMGPVMVQLGLRPPQDALA</sequence>
<dbReference type="STRING" id="37923.BK826_05525"/>
<dbReference type="Gene3D" id="1.10.10.10">
    <property type="entry name" value="Winged helix-like DNA-binding domain superfamily/Winged helix DNA-binding domain"/>
    <property type="match status" value="1"/>
</dbReference>
<name>A0A199NST3_9MICC</name>
<dbReference type="GO" id="GO:0003677">
    <property type="term" value="F:DNA binding"/>
    <property type="evidence" value="ECO:0007669"/>
    <property type="project" value="UniProtKB-KW"/>
</dbReference>
<evidence type="ECO:0000313" key="6">
    <source>
        <dbReference type="Proteomes" id="UP000594975"/>
    </source>
</evidence>
<evidence type="ECO:0000313" key="5">
    <source>
        <dbReference type="Proteomes" id="UP000053171"/>
    </source>
</evidence>
<reference evidence="4 6" key="4">
    <citation type="submission" date="2020-12" db="EMBL/GenBank/DDBJ databases">
        <title>FDA dAtabase for Regulatory Grade micrObial Sequences (FDA-ARGOS): Supporting development and validation of Infectious Disease Dx tests.</title>
        <authorList>
            <person name="Sproer C."/>
            <person name="Gronow S."/>
            <person name="Severitt S."/>
            <person name="Schroder I."/>
            <person name="Tallon L."/>
            <person name="Sadzewicz L."/>
            <person name="Zhao X."/>
            <person name="Boylan J."/>
            <person name="Ott S."/>
            <person name="Bowen H."/>
            <person name="Vavikolanu K."/>
            <person name="Mehta A."/>
            <person name="Aluvathingal J."/>
            <person name="Nadendla S."/>
            <person name="Lowell S."/>
            <person name="Myers T."/>
            <person name="Yan Y."/>
            <person name="Sichtig H."/>
        </authorList>
    </citation>
    <scope>NUCLEOTIDE SEQUENCE [LARGE SCALE GENOMIC DNA]</scope>
    <source>
        <strain evidence="4 6">FDAARGOS_864</strain>
    </source>
</reference>
<evidence type="ECO:0000256" key="2">
    <source>
        <dbReference type="ARBA" id="ARBA00034078"/>
    </source>
</evidence>
<dbReference type="EMBL" id="CP065738">
    <property type="protein sequence ID" value="QPT52878.1"/>
    <property type="molecule type" value="Genomic_DNA"/>
</dbReference>
<dbReference type="RefSeq" id="WP_064725468.1">
    <property type="nucleotide sequence ID" value="NZ_CP065738.1"/>
</dbReference>
<gene>
    <name evidence="3" type="ORF">AN277_0206615</name>
    <name evidence="4" type="ORF">I6G21_05950</name>
</gene>
<dbReference type="Proteomes" id="UP000594975">
    <property type="component" value="Chromosome"/>
</dbReference>
<dbReference type="KEGG" id="rkr:I6G21_05950"/>
<dbReference type="Proteomes" id="UP000053171">
    <property type="component" value="Unassembled WGS sequence"/>
</dbReference>
<accession>A0A199NST3</accession>
<dbReference type="GO" id="GO:0005829">
    <property type="term" value="C:cytosol"/>
    <property type="evidence" value="ECO:0007669"/>
    <property type="project" value="TreeGrafter"/>
</dbReference>
<dbReference type="GO" id="GO:0003700">
    <property type="term" value="F:DNA-binding transcription factor activity"/>
    <property type="evidence" value="ECO:0007669"/>
    <property type="project" value="TreeGrafter"/>
</dbReference>
<evidence type="ECO:0000313" key="3">
    <source>
        <dbReference type="EMBL" id="OAX51870.1"/>
    </source>
</evidence>
<dbReference type="AlphaFoldDB" id="A0A199NST3"/>
<organism evidence="3 5">
    <name type="scientific">Rothia kristinae</name>
    <dbReference type="NCBI Taxonomy" id="37923"/>
    <lineage>
        <taxon>Bacteria</taxon>
        <taxon>Bacillati</taxon>
        <taxon>Actinomycetota</taxon>
        <taxon>Actinomycetes</taxon>
        <taxon>Micrococcales</taxon>
        <taxon>Micrococcaceae</taxon>
        <taxon>Rothia</taxon>
    </lineage>
</organism>
<dbReference type="EMBL" id="LJBJ02000011">
    <property type="protein sequence ID" value="OAX51870.1"/>
    <property type="molecule type" value="Genomic_DNA"/>
</dbReference>
<dbReference type="PROSITE" id="PS01332">
    <property type="entry name" value="HTH_RRF2_1"/>
    <property type="match status" value="1"/>
</dbReference>
<reference evidence="5" key="2">
    <citation type="submission" date="2016-04" db="EMBL/GenBank/DDBJ databases">
        <authorList>
            <person name="Waterworth S."/>
            <person name="Matcher G."/>
        </authorList>
    </citation>
    <scope>NUCLEOTIDE SEQUENCE [LARGE SCALE GENOMIC DNA]</scope>
    <source>
        <strain evidence="5">RuSp02-3</strain>
    </source>
</reference>
<evidence type="ECO:0000256" key="1">
    <source>
        <dbReference type="ARBA" id="ARBA00023125"/>
    </source>
</evidence>